<dbReference type="InterPro" id="IPR038475">
    <property type="entry name" value="RecG_C_sf"/>
</dbReference>
<protein>
    <submittedName>
        <fullName evidence="1">ATP-dependent DNA helicase</fullName>
    </submittedName>
</protein>
<keyword evidence="1" id="KW-0547">Nucleotide-binding</keyword>
<dbReference type="CDD" id="cd00090">
    <property type="entry name" value="HTH_ARSR"/>
    <property type="match status" value="1"/>
</dbReference>
<dbReference type="Gene3D" id="3.30.565.60">
    <property type="match status" value="1"/>
</dbReference>
<name>A0A0E9LS15_9BACT</name>
<gene>
    <name evidence="1" type="ORF">JCM15548_14496</name>
</gene>
<reference evidence="1 2" key="1">
    <citation type="journal article" date="2015" name="Microbes Environ.">
        <title>Distribution and evolution of nitrogen fixation genes in the phylum bacteroidetes.</title>
        <authorList>
            <person name="Inoue J."/>
            <person name="Oshima K."/>
            <person name="Suda W."/>
            <person name="Sakamoto M."/>
            <person name="Iino T."/>
            <person name="Noda S."/>
            <person name="Hongoh Y."/>
            <person name="Hattori M."/>
            <person name="Ohkuma M."/>
        </authorList>
    </citation>
    <scope>NUCLEOTIDE SEQUENCE [LARGE SCALE GENOMIC DNA]</scope>
    <source>
        <strain evidence="1">JCM 15548</strain>
    </source>
</reference>
<dbReference type="GO" id="GO:0006355">
    <property type="term" value="P:regulation of DNA-templated transcription"/>
    <property type="evidence" value="ECO:0007669"/>
    <property type="project" value="UniProtKB-ARBA"/>
</dbReference>
<proteinExistence type="predicted"/>
<dbReference type="Pfam" id="PF13412">
    <property type="entry name" value="HTH_24"/>
    <property type="match status" value="1"/>
</dbReference>
<evidence type="ECO:0000313" key="2">
    <source>
        <dbReference type="Proteomes" id="UP000032900"/>
    </source>
</evidence>
<dbReference type="Proteomes" id="UP000032900">
    <property type="component" value="Unassembled WGS sequence"/>
</dbReference>
<dbReference type="AlphaFoldDB" id="A0A0E9LS15"/>
<evidence type="ECO:0000313" key="1">
    <source>
        <dbReference type="EMBL" id="GAO27655.1"/>
    </source>
</evidence>
<dbReference type="PANTHER" id="PTHR30595:SF6">
    <property type="entry name" value="SCHLAFEN ALBA-2 DOMAIN-CONTAINING PROTEIN"/>
    <property type="match status" value="1"/>
</dbReference>
<keyword evidence="1" id="KW-0378">Hydrolase</keyword>
<dbReference type="InterPro" id="IPR036390">
    <property type="entry name" value="WH_DNA-bd_sf"/>
</dbReference>
<dbReference type="EMBL" id="BAZW01000082">
    <property type="protein sequence ID" value="GAO27655.1"/>
    <property type="molecule type" value="Genomic_DNA"/>
</dbReference>
<dbReference type="Gene3D" id="1.10.10.10">
    <property type="entry name" value="Winged helix-like DNA-binding domain superfamily/Winged helix DNA-binding domain"/>
    <property type="match status" value="1"/>
</dbReference>
<keyword evidence="1" id="KW-0067">ATP-binding</keyword>
<sequence>MYGNARPENFPDVNDYRNPVVAEAMKVLGYVNRFNRGIARVKVELLDNGNPEPVFDYKRIGVFGVTVFAAHNGWDDQKSGKRQIRNTREKTREKILRLIAEDPKITINELAAKVGISAKGIEYQLQKMRKEKILFRIGPANGGFWEIQEMRLGESLE</sequence>
<comment type="caution">
    <text evidence="1">The sequence shown here is derived from an EMBL/GenBank/DDBJ whole genome shotgun (WGS) entry which is preliminary data.</text>
</comment>
<dbReference type="STRING" id="1236989.JCM15548_14496"/>
<dbReference type="PANTHER" id="PTHR30595">
    <property type="entry name" value="GLPR-RELATED TRANSCRIPTIONAL REPRESSOR"/>
    <property type="match status" value="1"/>
</dbReference>
<dbReference type="SUPFAM" id="SSF46785">
    <property type="entry name" value="Winged helix' DNA-binding domain"/>
    <property type="match status" value="1"/>
</dbReference>
<dbReference type="GO" id="GO:0004386">
    <property type="term" value="F:helicase activity"/>
    <property type="evidence" value="ECO:0007669"/>
    <property type="project" value="UniProtKB-KW"/>
</dbReference>
<keyword evidence="1" id="KW-0347">Helicase</keyword>
<dbReference type="InterPro" id="IPR036388">
    <property type="entry name" value="WH-like_DNA-bd_sf"/>
</dbReference>
<organism evidence="1 2">
    <name type="scientific">Geofilum rubicundum JCM 15548</name>
    <dbReference type="NCBI Taxonomy" id="1236989"/>
    <lineage>
        <taxon>Bacteria</taxon>
        <taxon>Pseudomonadati</taxon>
        <taxon>Bacteroidota</taxon>
        <taxon>Bacteroidia</taxon>
        <taxon>Marinilabiliales</taxon>
        <taxon>Marinilabiliaceae</taxon>
        <taxon>Geofilum</taxon>
    </lineage>
</organism>
<keyword evidence="2" id="KW-1185">Reference proteome</keyword>
<accession>A0A0E9LS15</accession>
<dbReference type="InterPro" id="IPR011991">
    <property type="entry name" value="ArsR-like_HTH"/>
</dbReference>